<organism evidence="1">
    <name type="scientific">uncultured Actinomycetospora sp</name>
    <dbReference type="NCBI Taxonomy" id="1135996"/>
    <lineage>
        <taxon>Bacteria</taxon>
        <taxon>Bacillati</taxon>
        <taxon>Actinomycetota</taxon>
        <taxon>Actinomycetes</taxon>
        <taxon>Pseudonocardiales</taxon>
        <taxon>Pseudonocardiaceae</taxon>
        <taxon>Actinomycetospora</taxon>
        <taxon>environmental samples</taxon>
    </lineage>
</organism>
<evidence type="ECO:0000313" key="1">
    <source>
        <dbReference type="EMBL" id="CAA9272110.1"/>
    </source>
</evidence>
<dbReference type="EMBL" id="CADCTH010000387">
    <property type="protein sequence ID" value="CAA9272110.1"/>
    <property type="molecule type" value="Genomic_DNA"/>
</dbReference>
<accession>A0A6J4JBD7</accession>
<sequence>MTDHRRYEFRVEPAVPAGSRDAFCDMAREDTPTGTVLRGDIVDDSHLHGVLAQLRALGLTVVSAQPLDRPGLL</sequence>
<name>A0A6J4JBD7_9PSEU</name>
<dbReference type="AlphaFoldDB" id="A0A6J4JBD7"/>
<reference evidence="1" key="1">
    <citation type="submission" date="2020-02" db="EMBL/GenBank/DDBJ databases">
        <authorList>
            <person name="Meier V. D."/>
        </authorList>
    </citation>
    <scope>NUCLEOTIDE SEQUENCE</scope>
    <source>
        <strain evidence="1">AVDCRST_MAG54</strain>
    </source>
</reference>
<proteinExistence type="predicted"/>
<protein>
    <submittedName>
        <fullName evidence="1">Uncharacterized protein</fullName>
    </submittedName>
</protein>
<gene>
    <name evidence="1" type="ORF">AVDCRST_MAG54-3062</name>
</gene>